<evidence type="ECO:0000313" key="2">
    <source>
        <dbReference type="EMBL" id="WIN00814.1"/>
    </source>
</evidence>
<accession>A0ABY8WVH4</accession>
<sequence length="134" mass="15393">MVVVCVMSASWQDRDGAKTTLLSTYLFTPIRHVFADQGFAGRLVDWAADTLKISVEIVRKPAEQRGFVVHPKRWVVERSLAWLTAHRRLARDYEHDPAVSEALIRWAAINTMIRRLDRARPATRQRRRVSSTPG</sequence>
<dbReference type="PANTHER" id="PTHR30007">
    <property type="entry name" value="PHP DOMAIN PROTEIN"/>
    <property type="match status" value="1"/>
</dbReference>
<dbReference type="Proteomes" id="UP001240150">
    <property type="component" value="Chromosome"/>
</dbReference>
<name>A0ABY8WVH4_9ACTN</name>
<protein>
    <submittedName>
        <fullName evidence="2">Transposase</fullName>
    </submittedName>
</protein>
<evidence type="ECO:0000313" key="3">
    <source>
        <dbReference type="Proteomes" id="UP001240150"/>
    </source>
</evidence>
<gene>
    <name evidence="2" type="ORF">ACTOB_003681</name>
</gene>
<feature type="domain" description="Transposase IS4-like" evidence="1">
    <location>
        <begin position="4"/>
        <end position="107"/>
    </location>
</feature>
<dbReference type="PANTHER" id="PTHR30007:SF0">
    <property type="entry name" value="TRANSPOSASE"/>
    <property type="match status" value="1"/>
</dbReference>
<dbReference type="InterPro" id="IPR002559">
    <property type="entry name" value="Transposase_11"/>
</dbReference>
<keyword evidence="3" id="KW-1185">Reference proteome</keyword>
<organism evidence="2 3">
    <name type="scientific">Actinoplanes oblitus</name>
    <dbReference type="NCBI Taxonomy" id="3040509"/>
    <lineage>
        <taxon>Bacteria</taxon>
        <taxon>Bacillati</taxon>
        <taxon>Actinomycetota</taxon>
        <taxon>Actinomycetes</taxon>
        <taxon>Micromonosporales</taxon>
        <taxon>Micromonosporaceae</taxon>
        <taxon>Actinoplanes</taxon>
    </lineage>
</organism>
<evidence type="ECO:0000259" key="1">
    <source>
        <dbReference type="Pfam" id="PF01609"/>
    </source>
</evidence>
<dbReference type="Pfam" id="PF01609">
    <property type="entry name" value="DDE_Tnp_1"/>
    <property type="match status" value="1"/>
</dbReference>
<dbReference type="EMBL" id="CP126980">
    <property type="protein sequence ID" value="WIN00814.1"/>
    <property type="molecule type" value="Genomic_DNA"/>
</dbReference>
<reference evidence="2 3" key="1">
    <citation type="submission" date="2023-06" db="EMBL/GenBank/DDBJ databases">
        <authorList>
            <person name="Yushchuk O."/>
            <person name="Binda E."/>
            <person name="Ruckert-Reed C."/>
            <person name="Fedorenko V."/>
            <person name="Kalinowski J."/>
            <person name="Marinelli F."/>
        </authorList>
    </citation>
    <scope>NUCLEOTIDE SEQUENCE [LARGE SCALE GENOMIC DNA]</scope>
    <source>
        <strain evidence="2 3">NRRL 3884</strain>
    </source>
</reference>
<proteinExistence type="predicted"/>